<evidence type="ECO:0000313" key="2">
    <source>
        <dbReference type="Proteomes" id="UP001066276"/>
    </source>
</evidence>
<organism evidence="1 2">
    <name type="scientific">Pleurodeles waltl</name>
    <name type="common">Iberian ribbed newt</name>
    <dbReference type="NCBI Taxonomy" id="8319"/>
    <lineage>
        <taxon>Eukaryota</taxon>
        <taxon>Metazoa</taxon>
        <taxon>Chordata</taxon>
        <taxon>Craniata</taxon>
        <taxon>Vertebrata</taxon>
        <taxon>Euteleostomi</taxon>
        <taxon>Amphibia</taxon>
        <taxon>Batrachia</taxon>
        <taxon>Caudata</taxon>
        <taxon>Salamandroidea</taxon>
        <taxon>Salamandridae</taxon>
        <taxon>Pleurodelinae</taxon>
        <taxon>Pleurodeles</taxon>
    </lineage>
</organism>
<dbReference type="Proteomes" id="UP001066276">
    <property type="component" value="Chromosome 4_2"/>
</dbReference>
<sequence>MSGWLLQQPPGRLPWVWKHDVLSALRAHHVQANAPGTTPTAHRTAGALATGTRRWAWLLTASSLAHLVQTPGHRHAYQWQNRWEAQAPKGKSRGRRSAQERLLARAPLACRGLPTPPGESYSRRARTGRDIAYAKRDTLALTSASCTTKPLRDKQLAGNSTLVTTSLT</sequence>
<gene>
    <name evidence="1" type="ORF">NDU88_007403</name>
</gene>
<evidence type="ECO:0000313" key="1">
    <source>
        <dbReference type="EMBL" id="KAJ1167010.1"/>
    </source>
</evidence>
<protein>
    <submittedName>
        <fullName evidence="1">Uncharacterized protein</fullName>
    </submittedName>
</protein>
<dbReference type="AlphaFoldDB" id="A0AAV7SSN1"/>
<proteinExistence type="predicted"/>
<reference evidence="1" key="1">
    <citation type="journal article" date="2022" name="bioRxiv">
        <title>Sequencing and chromosome-scale assembly of the giantPleurodeles waltlgenome.</title>
        <authorList>
            <person name="Brown T."/>
            <person name="Elewa A."/>
            <person name="Iarovenko S."/>
            <person name="Subramanian E."/>
            <person name="Araus A.J."/>
            <person name="Petzold A."/>
            <person name="Susuki M."/>
            <person name="Suzuki K.-i.T."/>
            <person name="Hayashi T."/>
            <person name="Toyoda A."/>
            <person name="Oliveira C."/>
            <person name="Osipova E."/>
            <person name="Leigh N.D."/>
            <person name="Simon A."/>
            <person name="Yun M.H."/>
        </authorList>
    </citation>
    <scope>NUCLEOTIDE SEQUENCE</scope>
    <source>
        <strain evidence="1">20211129_DDA</strain>
        <tissue evidence="1">Liver</tissue>
    </source>
</reference>
<dbReference type="EMBL" id="JANPWB010000008">
    <property type="protein sequence ID" value="KAJ1167010.1"/>
    <property type="molecule type" value="Genomic_DNA"/>
</dbReference>
<name>A0AAV7SSN1_PLEWA</name>
<keyword evidence="2" id="KW-1185">Reference proteome</keyword>
<accession>A0AAV7SSN1</accession>
<comment type="caution">
    <text evidence="1">The sequence shown here is derived from an EMBL/GenBank/DDBJ whole genome shotgun (WGS) entry which is preliminary data.</text>
</comment>